<keyword evidence="3" id="KW-1185">Reference proteome</keyword>
<organism evidence="2 3">
    <name type="scientific">Zasmidium cellare</name>
    <name type="common">Wine cellar mold</name>
    <name type="synonym">Racodium cellare</name>
    <dbReference type="NCBI Taxonomy" id="395010"/>
    <lineage>
        <taxon>Eukaryota</taxon>
        <taxon>Fungi</taxon>
        <taxon>Dikarya</taxon>
        <taxon>Ascomycota</taxon>
        <taxon>Pezizomycotina</taxon>
        <taxon>Dothideomycetes</taxon>
        <taxon>Dothideomycetidae</taxon>
        <taxon>Mycosphaerellales</taxon>
        <taxon>Mycosphaerellaceae</taxon>
        <taxon>Zasmidium</taxon>
    </lineage>
</organism>
<protein>
    <submittedName>
        <fullName evidence="2">Uncharacterized protein</fullName>
    </submittedName>
</protein>
<gene>
    <name evidence="2" type="ORF">PRZ48_010159</name>
</gene>
<sequence length="372" mass="41065">MSPPTDTHFHEQRITEAFVDLGFNLTEDRKRCFYQLCFQYYKLEGRRKLTERARSPIQLSYYSSISSECAYSFIDKYGKQLWPTDMKQCYHLTRQYVADSISLTKKGYAAPLEKFERIYAHDALGNRVQRYFELLDEVPVVLHPDFGEPSLAALDALVQRVLDTTNDPKPRPPTSPPLNLFGGELVHLETSPVPKLPSFPTTPSMWGINTWQVPSKSPTSPSPLSPGYGSSSKFSPTSPTYSPRDPPWYSPTSPLSFDQQARRYQAGAFATPYAPTSPFARPPASRSPGQPSIFSSPSPSASSQSAVPPTTPYPSPPYSTSRPSAANSPSIKQSQATPSTNQGQRGRPSTNSSSNRRLPGHGPTFGSQGKSS</sequence>
<evidence type="ECO:0000313" key="3">
    <source>
        <dbReference type="Proteomes" id="UP001305779"/>
    </source>
</evidence>
<comment type="caution">
    <text evidence="2">The sequence shown here is derived from an EMBL/GenBank/DDBJ whole genome shotgun (WGS) entry which is preliminary data.</text>
</comment>
<dbReference type="Proteomes" id="UP001305779">
    <property type="component" value="Unassembled WGS sequence"/>
</dbReference>
<feature type="compositionally biased region" description="Polar residues" evidence="1">
    <location>
        <begin position="325"/>
        <end position="356"/>
    </location>
</feature>
<feature type="region of interest" description="Disordered" evidence="1">
    <location>
        <begin position="272"/>
        <end position="372"/>
    </location>
</feature>
<evidence type="ECO:0000256" key="1">
    <source>
        <dbReference type="SAM" id="MobiDB-lite"/>
    </source>
</evidence>
<feature type="region of interest" description="Disordered" evidence="1">
    <location>
        <begin position="210"/>
        <end position="255"/>
    </location>
</feature>
<proteinExistence type="predicted"/>
<evidence type="ECO:0000313" key="2">
    <source>
        <dbReference type="EMBL" id="KAK4499641.1"/>
    </source>
</evidence>
<name>A0ABR0EEF5_ZASCE</name>
<reference evidence="2 3" key="1">
    <citation type="journal article" date="2023" name="G3 (Bethesda)">
        <title>A chromosome-level genome assembly of Zasmidium syzygii isolated from banana leaves.</title>
        <authorList>
            <person name="van Westerhoven A.C."/>
            <person name="Mehrabi R."/>
            <person name="Talebi R."/>
            <person name="Steentjes M.B.F."/>
            <person name="Corcolon B."/>
            <person name="Chong P.A."/>
            <person name="Kema G.H.J."/>
            <person name="Seidl M.F."/>
        </authorList>
    </citation>
    <scope>NUCLEOTIDE SEQUENCE [LARGE SCALE GENOMIC DNA]</scope>
    <source>
        <strain evidence="2 3">P124</strain>
    </source>
</reference>
<dbReference type="EMBL" id="JAXOVC010000007">
    <property type="protein sequence ID" value="KAK4499641.1"/>
    <property type="molecule type" value="Genomic_DNA"/>
</dbReference>
<feature type="compositionally biased region" description="Low complexity" evidence="1">
    <location>
        <begin position="274"/>
        <end position="308"/>
    </location>
</feature>
<accession>A0ABR0EEF5</accession>